<keyword evidence="2" id="KW-1185">Reference proteome</keyword>
<sequence length="39" mass="4212">MSGAILGDVITCDERHARIAAKAAHLRDLTLRLTLKLAP</sequence>
<dbReference type="AlphaFoldDB" id="A0A125NW65"/>
<protein>
    <submittedName>
        <fullName evidence="1">Uncharacterized protein</fullName>
    </submittedName>
</protein>
<dbReference type="STRING" id="121290.APY04_0206"/>
<name>A0A125NW65_HYPSL</name>
<proteinExistence type="predicted"/>
<reference evidence="1 2" key="1">
    <citation type="submission" date="2015-10" db="EMBL/GenBank/DDBJ databases">
        <title>Transcriptomic analysis of a linuron degrading triple-species bacterial consortium.</title>
        <authorList>
            <person name="Albers P."/>
        </authorList>
    </citation>
    <scope>NUCLEOTIDE SEQUENCE [LARGE SCALE GENOMIC DNA]</scope>
    <source>
        <strain evidence="1 2">WDL6</strain>
    </source>
</reference>
<dbReference type="PATRIC" id="fig|121290.4.peg.2852"/>
<dbReference type="Proteomes" id="UP000059074">
    <property type="component" value="Unassembled WGS sequence"/>
</dbReference>
<gene>
    <name evidence="1" type="ORF">APY04_0206</name>
</gene>
<organism evidence="1 2">
    <name type="scientific">Hyphomicrobium sulfonivorans</name>
    <dbReference type="NCBI Taxonomy" id="121290"/>
    <lineage>
        <taxon>Bacteria</taxon>
        <taxon>Pseudomonadati</taxon>
        <taxon>Pseudomonadota</taxon>
        <taxon>Alphaproteobacteria</taxon>
        <taxon>Hyphomicrobiales</taxon>
        <taxon>Hyphomicrobiaceae</taxon>
        <taxon>Hyphomicrobium</taxon>
    </lineage>
</organism>
<evidence type="ECO:0000313" key="1">
    <source>
        <dbReference type="EMBL" id="KWT71923.1"/>
    </source>
</evidence>
<comment type="caution">
    <text evidence="1">The sequence shown here is derived from an EMBL/GenBank/DDBJ whole genome shotgun (WGS) entry which is preliminary data.</text>
</comment>
<accession>A0A125NW65</accession>
<evidence type="ECO:0000313" key="2">
    <source>
        <dbReference type="Proteomes" id="UP000059074"/>
    </source>
</evidence>
<dbReference type="EMBL" id="LMTR01000015">
    <property type="protein sequence ID" value="KWT71923.1"/>
    <property type="molecule type" value="Genomic_DNA"/>
</dbReference>